<gene>
    <name evidence="2" type="ORF">JEQ12_010211</name>
</gene>
<reference evidence="2 3" key="1">
    <citation type="submission" date="2020-12" db="EMBL/GenBank/DDBJ databases">
        <title>De novo assembly of Tibetan sheep genome.</title>
        <authorList>
            <person name="Li X."/>
        </authorList>
    </citation>
    <scope>NUCLEOTIDE SEQUENCE [LARGE SCALE GENOMIC DNA]</scope>
    <source>
        <tissue evidence="2">Heart</tissue>
    </source>
</reference>
<evidence type="ECO:0000313" key="2">
    <source>
        <dbReference type="EMBL" id="KAG5196757.1"/>
    </source>
</evidence>
<organism evidence="2 3">
    <name type="scientific">Ovis aries</name>
    <name type="common">Sheep</name>
    <dbReference type="NCBI Taxonomy" id="9940"/>
    <lineage>
        <taxon>Eukaryota</taxon>
        <taxon>Metazoa</taxon>
        <taxon>Chordata</taxon>
        <taxon>Craniata</taxon>
        <taxon>Vertebrata</taxon>
        <taxon>Euteleostomi</taxon>
        <taxon>Mammalia</taxon>
        <taxon>Eutheria</taxon>
        <taxon>Laurasiatheria</taxon>
        <taxon>Artiodactyla</taxon>
        <taxon>Ruminantia</taxon>
        <taxon>Pecora</taxon>
        <taxon>Bovidae</taxon>
        <taxon>Caprinae</taxon>
        <taxon>Ovis</taxon>
    </lineage>
</organism>
<comment type="caution">
    <text evidence="2">The sequence shown here is derived from an EMBL/GenBank/DDBJ whole genome shotgun (WGS) entry which is preliminary data.</text>
</comment>
<dbReference type="AlphaFoldDB" id="A0A835ZL95"/>
<dbReference type="Pfam" id="PF16568">
    <property type="entry name" value="Sam68-YY"/>
    <property type="match status" value="1"/>
</dbReference>
<accession>A0A835ZL95</accession>
<dbReference type="EMBL" id="JAEMGP010000020">
    <property type="protein sequence ID" value="KAG5196757.1"/>
    <property type="molecule type" value="Genomic_DNA"/>
</dbReference>
<proteinExistence type="predicted"/>
<sequence>MIEKPGYNDGYGGEYDDEIYETYDNSYAIQAQSVPEYYDYGHGVSEDAYDSYASFTGIETFGQDPEICMES</sequence>
<dbReference type="Proteomes" id="UP000664991">
    <property type="component" value="Unassembled WGS sequence"/>
</dbReference>
<evidence type="ECO:0000313" key="3">
    <source>
        <dbReference type="Proteomes" id="UP000664991"/>
    </source>
</evidence>
<name>A0A835ZL95_SHEEP</name>
<dbReference type="InterPro" id="IPR032335">
    <property type="entry name" value="Sam68-YY"/>
</dbReference>
<protein>
    <recommendedName>
        <fullName evidence="1">Sam68 tyrosine-rich domain-containing protein</fullName>
    </recommendedName>
</protein>
<feature type="domain" description="Sam68 tyrosine-rich" evidence="1">
    <location>
        <begin position="3"/>
        <end position="53"/>
    </location>
</feature>
<evidence type="ECO:0000259" key="1">
    <source>
        <dbReference type="Pfam" id="PF16568"/>
    </source>
</evidence>